<dbReference type="Proteomes" id="UP000886998">
    <property type="component" value="Unassembled WGS sequence"/>
</dbReference>
<proteinExistence type="predicted"/>
<accession>A0A8X6YEU1</accession>
<sequence length="115" mass="13255">MCKTLDLKTELVPQPGETTLSQTPHKHIDQTTVVPVVGLFSVWTHLLASHARLWIFLPLATQRSSEQLLSADRTNQFQWCTQLPFLKCAHKALNLRALNWFLSKILNNILQYYII</sequence>
<evidence type="ECO:0000313" key="2">
    <source>
        <dbReference type="Proteomes" id="UP000886998"/>
    </source>
</evidence>
<dbReference type="EMBL" id="BMAV01018967">
    <property type="protein sequence ID" value="GFY71590.1"/>
    <property type="molecule type" value="Genomic_DNA"/>
</dbReference>
<reference evidence="1" key="1">
    <citation type="submission" date="2020-08" db="EMBL/GenBank/DDBJ databases">
        <title>Multicomponent nature underlies the extraordinary mechanical properties of spider dragline silk.</title>
        <authorList>
            <person name="Kono N."/>
            <person name="Nakamura H."/>
            <person name="Mori M."/>
            <person name="Yoshida Y."/>
            <person name="Ohtoshi R."/>
            <person name="Malay A.D."/>
            <person name="Moran D.A.P."/>
            <person name="Tomita M."/>
            <person name="Numata K."/>
            <person name="Arakawa K."/>
        </authorList>
    </citation>
    <scope>NUCLEOTIDE SEQUENCE</scope>
</reference>
<protein>
    <submittedName>
        <fullName evidence="1">Uncharacterized protein</fullName>
    </submittedName>
</protein>
<keyword evidence="2" id="KW-1185">Reference proteome</keyword>
<gene>
    <name evidence="1" type="ORF">TNIN_406081</name>
</gene>
<comment type="caution">
    <text evidence="1">The sequence shown here is derived from an EMBL/GenBank/DDBJ whole genome shotgun (WGS) entry which is preliminary data.</text>
</comment>
<evidence type="ECO:0000313" key="1">
    <source>
        <dbReference type="EMBL" id="GFY71590.1"/>
    </source>
</evidence>
<name>A0A8X6YEU1_9ARAC</name>
<organism evidence="1 2">
    <name type="scientific">Trichonephila inaurata madagascariensis</name>
    <dbReference type="NCBI Taxonomy" id="2747483"/>
    <lineage>
        <taxon>Eukaryota</taxon>
        <taxon>Metazoa</taxon>
        <taxon>Ecdysozoa</taxon>
        <taxon>Arthropoda</taxon>
        <taxon>Chelicerata</taxon>
        <taxon>Arachnida</taxon>
        <taxon>Araneae</taxon>
        <taxon>Araneomorphae</taxon>
        <taxon>Entelegynae</taxon>
        <taxon>Araneoidea</taxon>
        <taxon>Nephilidae</taxon>
        <taxon>Trichonephila</taxon>
        <taxon>Trichonephila inaurata</taxon>
    </lineage>
</organism>
<dbReference type="AlphaFoldDB" id="A0A8X6YEU1"/>